<dbReference type="Gene3D" id="3.20.20.450">
    <property type="entry name" value="EAL domain"/>
    <property type="match status" value="1"/>
</dbReference>
<dbReference type="Gene3D" id="6.20.270.20">
    <property type="entry name" value="LapD/MoxY periplasmic domain"/>
    <property type="match status" value="1"/>
</dbReference>
<dbReference type="PROSITE" id="PS50885">
    <property type="entry name" value="HAMP"/>
    <property type="match status" value="1"/>
</dbReference>
<dbReference type="PANTHER" id="PTHR33121:SF79">
    <property type="entry name" value="CYCLIC DI-GMP PHOSPHODIESTERASE PDED-RELATED"/>
    <property type="match status" value="1"/>
</dbReference>
<dbReference type="PROSITE" id="PS50883">
    <property type="entry name" value="EAL"/>
    <property type="match status" value="1"/>
</dbReference>
<keyword evidence="1" id="KW-1133">Transmembrane helix</keyword>
<evidence type="ECO:0000313" key="5">
    <source>
        <dbReference type="EMBL" id="GEC96198.1"/>
    </source>
</evidence>
<protein>
    <submittedName>
        <fullName evidence="5">Diguanylate phosphodiesterase</fullName>
    </submittedName>
</protein>
<dbReference type="SMART" id="SM00304">
    <property type="entry name" value="HAMP"/>
    <property type="match status" value="1"/>
</dbReference>
<dbReference type="InterPro" id="IPR043128">
    <property type="entry name" value="Rev_trsase/Diguanyl_cyclase"/>
</dbReference>
<dbReference type="Gene3D" id="3.30.70.270">
    <property type="match status" value="1"/>
</dbReference>
<accession>A0A4Y4CTI4</accession>
<organism evidence="5 6">
    <name type="scientific">Zoogloea ramigera</name>
    <dbReference type="NCBI Taxonomy" id="350"/>
    <lineage>
        <taxon>Bacteria</taxon>
        <taxon>Pseudomonadati</taxon>
        <taxon>Pseudomonadota</taxon>
        <taxon>Betaproteobacteria</taxon>
        <taxon>Rhodocyclales</taxon>
        <taxon>Zoogloeaceae</taxon>
        <taxon>Zoogloea</taxon>
    </lineage>
</organism>
<feature type="domain" description="EAL" evidence="2">
    <location>
        <begin position="405"/>
        <end position="643"/>
    </location>
</feature>
<evidence type="ECO:0000259" key="4">
    <source>
        <dbReference type="PROSITE" id="PS50887"/>
    </source>
</evidence>
<dbReference type="InterPro" id="IPR003660">
    <property type="entry name" value="HAMP_dom"/>
</dbReference>
<comment type="caution">
    <text evidence="5">The sequence shown here is derived from an EMBL/GenBank/DDBJ whole genome shotgun (WGS) entry which is preliminary data.</text>
</comment>
<keyword evidence="1" id="KW-0812">Transmembrane</keyword>
<dbReference type="Proteomes" id="UP000318422">
    <property type="component" value="Unassembled WGS sequence"/>
</dbReference>
<keyword evidence="1" id="KW-0472">Membrane</keyword>
<dbReference type="OrthoDB" id="5894408at2"/>
<dbReference type="InterPro" id="IPR029787">
    <property type="entry name" value="Nucleotide_cyclase"/>
</dbReference>
<dbReference type="GO" id="GO:0016020">
    <property type="term" value="C:membrane"/>
    <property type="evidence" value="ECO:0007669"/>
    <property type="project" value="InterPro"/>
</dbReference>
<sequence>MSLVRRLWISVVVAMAVVLAGAFAVSLITARSYFEQQLQAQSGDGAVSLALSMSQQSKDVATSELLVAALFDGGHYRLIRFTDAAGRVLVERTQPDMADGVPGWLPELLPMSVRPGQAMVSDGWRQVGKVTVEAARGYAYRSLWRGVLQLGSLMLAIGMFWALAVSALLRWVRGPLEDMAEQAEAIGAGQFRVLDEPKVLELRSMARALNHMSDRVRSLFAEQAGRIAALRDEGSRDAGTGLLNRAYFSGELRRALSEADAPAEGCVGVLRVADLTALNQAQGRARTDAWLVAVAEALQGCVAGVEEATLARLGGAEFGILLPGLRIADGQACFERACSAVAALDLQGDTGRGLRLHAAVVTYRRDEVPGALLARVDSALMRAESAGTLVAEAEHLPDAPLVPGEEAWRALLEAALADHEFVLTDYPVLAEDGRRLVHRECMLRLPRGDGAAVLTAGQFMPAAVRVGLASACDLEAVRLGIARLAETGDPIAINVAPRSLIEPGFLERLDVLLAGAGAAARRISVEVSERGLDPQLAGLEGLAEVLARHGAQLGIEHFGRQLAALPRLYALRLAYLKLDGSFVAGLDDNAGHQRLVKAIVDVARGLGVVVYAEQVHSAAEWATAVSLGVGGMTGPEASRRMAA</sequence>
<evidence type="ECO:0000313" key="6">
    <source>
        <dbReference type="Proteomes" id="UP000318422"/>
    </source>
</evidence>
<dbReference type="CDD" id="cd01948">
    <property type="entry name" value="EAL"/>
    <property type="match status" value="1"/>
</dbReference>
<dbReference type="Pfam" id="PF00672">
    <property type="entry name" value="HAMP"/>
    <property type="match status" value="1"/>
</dbReference>
<dbReference type="CDD" id="cd06225">
    <property type="entry name" value="HAMP"/>
    <property type="match status" value="1"/>
</dbReference>
<dbReference type="InterPro" id="IPR035919">
    <property type="entry name" value="EAL_sf"/>
</dbReference>
<dbReference type="Gene3D" id="3.30.110.200">
    <property type="match status" value="1"/>
</dbReference>
<gene>
    <name evidence="5" type="ORF">ZRA01_22710</name>
</gene>
<dbReference type="Pfam" id="PF00990">
    <property type="entry name" value="GGDEF"/>
    <property type="match status" value="1"/>
</dbReference>
<dbReference type="SUPFAM" id="SSF141868">
    <property type="entry name" value="EAL domain-like"/>
    <property type="match status" value="1"/>
</dbReference>
<evidence type="ECO:0000256" key="1">
    <source>
        <dbReference type="SAM" id="Phobius"/>
    </source>
</evidence>
<feature type="domain" description="HAMP" evidence="3">
    <location>
        <begin position="170"/>
        <end position="221"/>
    </location>
</feature>
<dbReference type="PANTHER" id="PTHR33121">
    <property type="entry name" value="CYCLIC DI-GMP PHOSPHODIESTERASE PDEF"/>
    <property type="match status" value="1"/>
</dbReference>
<name>A0A4Y4CTI4_ZOORA</name>
<keyword evidence="6" id="KW-1185">Reference proteome</keyword>
<dbReference type="GO" id="GO:0007165">
    <property type="term" value="P:signal transduction"/>
    <property type="evidence" value="ECO:0007669"/>
    <property type="project" value="InterPro"/>
</dbReference>
<feature type="domain" description="GGDEF" evidence="4">
    <location>
        <begin position="263"/>
        <end position="396"/>
    </location>
</feature>
<dbReference type="AlphaFoldDB" id="A0A4Y4CTI4"/>
<dbReference type="InterPro" id="IPR032244">
    <property type="entry name" value="LapD_MoxY_N"/>
</dbReference>
<dbReference type="PROSITE" id="PS50887">
    <property type="entry name" value="GGDEF"/>
    <property type="match status" value="1"/>
</dbReference>
<dbReference type="SMART" id="SM00052">
    <property type="entry name" value="EAL"/>
    <property type="match status" value="1"/>
</dbReference>
<dbReference type="SUPFAM" id="SSF55073">
    <property type="entry name" value="Nucleotide cyclase"/>
    <property type="match status" value="1"/>
</dbReference>
<dbReference type="InterPro" id="IPR042461">
    <property type="entry name" value="LapD_MoxY_peri_C"/>
</dbReference>
<dbReference type="Pfam" id="PF00563">
    <property type="entry name" value="EAL"/>
    <property type="match status" value="1"/>
</dbReference>
<dbReference type="InterPro" id="IPR000160">
    <property type="entry name" value="GGDEF_dom"/>
</dbReference>
<dbReference type="Pfam" id="PF16448">
    <property type="entry name" value="LapD_MoxY_N"/>
    <property type="match status" value="1"/>
</dbReference>
<feature type="transmembrane region" description="Helical" evidence="1">
    <location>
        <begin position="6"/>
        <end position="28"/>
    </location>
</feature>
<dbReference type="GO" id="GO:0071111">
    <property type="term" value="F:cyclic-guanylate-specific phosphodiesterase activity"/>
    <property type="evidence" value="ECO:0007669"/>
    <property type="project" value="InterPro"/>
</dbReference>
<proteinExistence type="predicted"/>
<dbReference type="InterPro" id="IPR050706">
    <property type="entry name" value="Cyclic-di-GMP_PDE-like"/>
</dbReference>
<evidence type="ECO:0000259" key="3">
    <source>
        <dbReference type="PROSITE" id="PS50885"/>
    </source>
</evidence>
<dbReference type="SMART" id="SM00267">
    <property type="entry name" value="GGDEF"/>
    <property type="match status" value="1"/>
</dbReference>
<dbReference type="CDD" id="cd01949">
    <property type="entry name" value="GGDEF"/>
    <property type="match status" value="1"/>
</dbReference>
<dbReference type="EMBL" id="BJNV01000038">
    <property type="protein sequence ID" value="GEC96198.1"/>
    <property type="molecule type" value="Genomic_DNA"/>
</dbReference>
<dbReference type="RefSeq" id="WP_141352287.1">
    <property type="nucleotide sequence ID" value="NZ_BJNV01000038.1"/>
</dbReference>
<evidence type="ECO:0000259" key="2">
    <source>
        <dbReference type="PROSITE" id="PS50883"/>
    </source>
</evidence>
<reference evidence="5 6" key="1">
    <citation type="submission" date="2019-06" db="EMBL/GenBank/DDBJ databases">
        <title>Whole genome shotgun sequence of Zoogloea ramigera NBRC 15342.</title>
        <authorList>
            <person name="Hosoyama A."/>
            <person name="Uohara A."/>
            <person name="Ohji S."/>
            <person name="Ichikawa N."/>
        </authorList>
    </citation>
    <scope>NUCLEOTIDE SEQUENCE [LARGE SCALE GENOMIC DNA]</scope>
    <source>
        <strain evidence="5 6">NBRC 15342</strain>
    </source>
</reference>
<dbReference type="InterPro" id="IPR001633">
    <property type="entry name" value="EAL_dom"/>
</dbReference>